<evidence type="ECO:0000313" key="2">
    <source>
        <dbReference type="Proteomes" id="UP001254257"/>
    </source>
</evidence>
<organism evidence="1 2">
    <name type="scientific">Bosea rubneri</name>
    <dbReference type="NCBI Taxonomy" id="3075434"/>
    <lineage>
        <taxon>Bacteria</taxon>
        <taxon>Pseudomonadati</taxon>
        <taxon>Pseudomonadota</taxon>
        <taxon>Alphaproteobacteria</taxon>
        <taxon>Hyphomicrobiales</taxon>
        <taxon>Boseaceae</taxon>
        <taxon>Bosea</taxon>
    </lineage>
</organism>
<gene>
    <name evidence="1" type="ORF">RKE40_23830</name>
</gene>
<protein>
    <submittedName>
        <fullName evidence="1">Uncharacterized protein</fullName>
    </submittedName>
</protein>
<reference evidence="1 2" key="1">
    <citation type="submission" date="2023-09" db="EMBL/GenBank/DDBJ databases">
        <title>Whole genome shotgun sequencing (WGS) of Bosea sp. ZW T0_25, isolated from stored onions (Allium cepa).</title>
        <authorList>
            <person name="Stoll D.A."/>
            <person name="Huch M."/>
        </authorList>
    </citation>
    <scope>NUCLEOTIDE SEQUENCE [LARGE SCALE GENOMIC DNA]</scope>
    <source>
        <strain evidence="1 2">ZW T0_25</strain>
    </source>
</reference>
<keyword evidence="2" id="KW-1185">Reference proteome</keyword>
<accession>A0ABU3SDR4</accession>
<evidence type="ECO:0000313" key="1">
    <source>
        <dbReference type="EMBL" id="MDU0342938.1"/>
    </source>
</evidence>
<comment type="caution">
    <text evidence="1">The sequence shown here is derived from an EMBL/GenBank/DDBJ whole genome shotgun (WGS) entry which is preliminary data.</text>
</comment>
<dbReference type="Gene3D" id="2.40.100.20">
    <property type="match status" value="1"/>
</dbReference>
<dbReference type="RefSeq" id="WP_316020688.1">
    <property type="nucleotide sequence ID" value="NZ_JAWDID010000053.1"/>
</dbReference>
<dbReference type="EMBL" id="JAWDID010000053">
    <property type="protein sequence ID" value="MDU0342938.1"/>
    <property type="molecule type" value="Genomic_DNA"/>
</dbReference>
<name>A0ABU3SDR4_9HYPH</name>
<dbReference type="Proteomes" id="UP001254257">
    <property type="component" value="Unassembled WGS sequence"/>
</dbReference>
<sequence length="295" mass="31993">MKLDLHIGDTRWRIACDTVRAPRTLAALSATLPAALQLHTPKIAGQHIYWHAPFVEDAEGGVDVMEAQPGAFLYWPARQFLELIFAPLQAETAEVTLLGQIEGGLPELQALGLKLREQHGRQLFSGSLTDAETGREAIASPSPLPADLVALKQRLWDASPADIETLLASRATMHPAGPLFLAESEARILHELLWWVRGGLSREEPRISRRIAAVACNKAGTRLRDFCHLGESAAAIFALEAAFGREEIPLAELTDEAILCAGRLAAWLDLRIPWSAVNEAARSALDEAGPEATAS</sequence>
<proteinExistence type="predicted"/>